<sequence>MPVSMSLVGDDHGDDFEIDADMPESHRRISFVTTSDKVISNQTHNGSFFHNIVKDLYNGPIYVRVVYVFVVAVALGGVSYYKHSPDDPVNITDLCVLSVIYGAWIVFCAPMLLATLNVRLVAQIVPVLFKVFFAEAAVMAYAFYRGHNNIFRRGFSMQPTLEANRSGKGLAWLGEAGYNIRLATVFSCLIIAFITNGIEAWVFRPM</sequence>
<keyword evidence="1" id="KW-0812">Transmembrane</keyword>
<evidence type="ECO:0000256" key="1">
    <source>
        <dbReference type="SAM" id="Phobius"/>
    </source>
</evidence>
<dbReference type="EMBL" id="JBAMIC010000018">
    <property type="protein sequence ID" value="KAK7095014.1"/>
    <property type="molecule type" value="Genomic_DNA"/>
</dbReference>
<evidence type="ECO:0000313" key="3">
    <source>
        <dbReference type="Proteomes" id="UP001374579"/>
    </source>
</evidence>
<feature type="transmembrane region" description="Helical" evidence="1">
    <location>
        <begin position="182"/>
        <end position="203"/>
    </location>
</feature>
<organism evidence="2 3">
    <name type="scientific">Littorina saxatilis</name>
    <dbReference type="NCBI Taxonomy" id="31220"/>
    <lineage>
        <taxon>Eukaryota</taxon>
        <taxon>Metazoa</taxon>
        <taxon>Spiralia</taxon>
        <taxon>Lophotrochozoa</taxon>
        <taxon>Mollusca</taxon>
        <taxon>Gastropoda</taxon>
        <taxon>Caenogastropoda</taxon>
        <taxon>Littorinimorpha</taxon>
        <taxon>Littorinoidea</taxon>
        <taxon>Littorinidae</taxon>
        <taxon>Littorina</taxon>
    </lineage>
</organism>
<proteinExistence type="predicted"/>
<feature type="transmembrane region" description="Helical" evidence="1">
    <location>
        <begin position="120"/>
        <end position="144"/>
    </location>
</feature>
<protein>
    <submittedName>
        <fullName evidence="2">Uncharacterized protein</fullName>
    </submittedName>
</protein>
<evidence type="ECO:0000313" key="2">
    <source>
        <dbReference type="EMBL" id="KAK7095014.1"/>
    </source>
</evidence>
<dbReference type="Proteomes" id="UP001374579">
    <property type="component" value="Unassembled WGS sequence"/>
</dbReference>
<name>A0AAN9G4Z7_9CAEN</name>
<keyword evidence="3" id="KW-1185">Reference proteome</keyword>
<gene>
    <name evidence="2" type="ORF">V1264_006479</name>
</gene>
<dbReference type="AlphaFoldDB" id="A0AAN9G4Z7"/>
<keyword evidence="1" id="KW-1133">Transmembrane helix</keyword>
<reference evidence="2 3" key="1">
    <citation type="submission" date="2024-02" db="EMBL/GenBank/DDBJ databases">
        <title>Chromosome-scale genome assembly of the rough periwinkle Littorina saxatilis.</title>
        <authorList>
            <person name="De Jode A."/>
            <person name="Faria R."/>
            <person name="Formenti G."/>
            <person name="Sims Y."/>
            <person name="Smith T.P."/>
            <person name="Tracey A."/>
            <person name="Wood J.M.D."/>
            <person name="Zagrodzka Z.B."/>
            <person name="Johannesson K."/>
            <person name="Butlin R.K."/>
            <person name="Leder E.H."/>
        </authorList>
    </citation>
    <scope>NUCLEOTIDE SEQUENCE [LARGE SCALE GENOMIC DNA]</scope>
    <source>
        <strain evidence="2">Snail1</strain>
        <tissue evidence="2">Muscle</tissue>
    </source>
</reference>
<keyword evidence="1" id="KW-0472">Membrane</keyword>
<feature type="transmembrane region" description="Helical" evidence="1">
    <location>
        <begin position="93"/>
        <end position="114"/>
    </location>
</feature>
<accession>A0AAN9G4Z7</accession>
<feature type="transmembrane region" description="Helical" evidence="1">
    <location>
        <begin position="61"/>
        <end position="81"/>
    </location>
</feature>
<comment type="caution">
    <text evidence="2">The sequence shown here is derived from an EMBL/GenBank/DDBJ whole genome shotgun (WGS) entry which is preliminary data.</text>
</comment>